<evidence type="ECO:0000313" key="2">
    <source>
        <dbReference type="EMBL" id="EOO01083.1"/>
    </source>
</evidence>
<evidence type="ECO:0000313" key="3">
    <source>
        <dbReference type="Proteomes" id="UP000014074"/>
    </source>
</evidence>
<proteinExistence type="predicted"/>
<sequence>MMRRRLLLYSQAAVVLLLFIYLFVSYDSFSSGLDISHYSDSWRTGKQIADNGDKKAQVQLPAPTKTSPIAGKSSPTAIERPKEKVTTEPTSEDKPQEDVKEDKHISHEQEDAADKDKGPNEENNQDKANTELMIKAREYARAIMDPADTSVPRMACPAVNSTRYEHLTVSRWDRKHKYFIALDLRKVMDLMPRLMGSVVEAIRFLGPRHTALSIVEGNSDDGTAEVLALLKPELEALGVEYFLVNSAIDPKDGGRIEKLAQLRSQALEPLRNSRNATAAALALPGSSLSFADDATVIFINDVALCAEDILELAHQRVAQGADMTCAMDWAYLSGLDEPPAFYDVWVARGITGDTFFEIPDDGSWAHALRPFERDPPTLARLAAHRPFQAFACWNGAVTFAARPVLERALDFRVSAKGECFQGEPQLFCKDMWWHGYGKIAVVPSVNLEYTDERGRHIKQDKGYASNWTAVEDEGDLPLRIDWAGPPDMVKCMPSFDRQSWLPWNESLA</sequence>
<dbReference type="AlphaFoldDB" id="R8BNV5"/>
<gene>
    <name evidence="2" type="ORF">UCRPA7_3439</name>
</gene>
<dbReference type="KEGG" id="tmn:UCRPA7_3439"/>
<feature type="compositionally biased region" description="Basic and acidic residues" evidence="1">
    <location>
        <begin position="79"/>
        <end position="129"/>
    </location>
</feature>
<organism evidence="2 3">
    <name type="scientific">Phaeoacremonium minimum (strain UCR-PA7)</name>
    <name type="common">Esca disease fungus</name>
    <name type="synonym">Togninia minima</name>
    <dbReference type="NCBI Taxonomy" id="1286976"/>
    <lineage>
        <taxon>Eukaryota</taxon>
        <taxon>Fungi</taxon>
        <taxon>Dikarya</taxon>
        <taxon>Ascomycota</taxon>
        <taxon>Pezizomycotina</taxon>
        <taxon>Sordariomycetes</taxon>
        <taxon>Sordariomycetidae</taxon>
        <taxon>Togniniales</taxon>
        <taxon>Togniniaceae</taxon>
        <taxon>Phaeoacremonium</taxon>
    </lineage>
</organism>
<protein>
    <submittedName>
        <fullName evidence="2">Putative glycosyltransferase family 69 protein</fullName>
    </submittedName>
</protein>
<dbReference type="HOGENOM" id="CLU_036740_1_1_1"/>
<feature type="region of interest" description="Disordered" evidence="1">
    <location>
        <begin position="53"/>
        <end position="129"/>
    </location>
</feature>
<dbReference type="eggNOG" id="ENOG502QRP7">
    <property type="taxonomic scope" value="Eukaryota"/>
</dbReference>
<reference evidence="3" key="1">
    <citation type="journal article" date="2013" name="Genome Announc.">
        <title>Draft genome sequence of the ascomycete Phaeoacremonium aleophilum strain UCR-PA7, a causal agent of the esca disease complex in grapevines.</title>
        <authorList>
            <person name="Blanco-Ulate B."/>
            <person name="Rolshausen P."/>
            <person name="Cantu D."/>
        </authorList>
    </citation>
    <scope>NUCLEOTIDE SEQUENCE [LARGE SCALE GENOMIC DNA]</scope>
    <source>
        <strain evidence="3">UCR-PA7</strain>
    </source>
</reference>
<dbReference type="PANTHER" id="PTHR34144">
    <property type="entry name" value="CHROMOSOME 8, WHOLE GENOME SHOTGUN SEQUENCE"/>
    <property type="match status" value="1"/>
</dbReference>
<name>R8BNV5_PHAM7</name>
<dbReference type="GeneID" id="19323788"/>
<keyword evidence="3" id="KW-1185">Reference proteome</keyword>
<dbReference type="Pfam" id="PF11735">
    <property type="entry name" value="CAP59_mtransfer"/>
    <property type="match status" value="1"/>
</dbReference>
<dbReference type="Proteomes" id="UP000014074">
    <property type="component" value="Unassembled WGS sequence"/>
</dbReference>
<keyword evidence="2" id="KW-0808">Transferase</keyword>
<dbReference type="EMBL" id="KB933041">
    <property type="protein sequence ID" value="EOO01083.1"/>
    <property type="molecule type" value="Genomic_DNA"/>
</dbReference>
<accession>R8BNV5</accession>
<dbReference type="InterPro" id="IPR021047">
    <property type="entry name" value="Mannosyltransferase_CMT1"/>
</dbReference>
<evidence type="ECO:0000256" key="1">
    <source>
        <dbReference type="SAM" id="MobiDB-lite"/>
    </source>
</evidence>
<dbReference type="RefSeq" id="XP_007914061.1">
    <property type="nucleotide sequence ID" value="XM_007915870.1"/>
</dbReference>
<dbReference type="OrthoDB" id="262547at2759"/>
<dbReference type="GO" id="GO:0016740">
    <property type="term" value="F:transferase activity"/>
    <property type="evidence" value="ECO:0007669"/>
    <property type="project" value="UniProtKB-KW"/>
</dbReference>
<dbReference type="PANTHER" id="PTHR34144:SF5">
    <property type="entry name" value="ALPHA-1,3-MANNOSYLTRANSFERASE CMT1"/>
    <property type="match status" value="1"/>
</dbReference>